<dbReference type="SUPFAM" id="SSF53098">
    <property type="entry name" value="Ribonuclease H-like"/>
    <property type="match status" value="1"/>
</dbReference>
<evidence type="ECO:0000259" key="1">
    <source>
        <dbReference type="Pfam" id="PF24626"/>
    </source>
</evidence>
<dbReference type="InterPro" id="IPR056924">
    <property type="entry name" value="SH3_Tf2-1"/>
</dbReference>
<dbReference type="PANTHER" id="PTHR35046:SF9">
    <property type="entry name" value="RNA-DIRECTED DNA POLYMERASE"/>
    <property type="match status" value="1"/>
</dbReference>
<feature type="domain" description="Tf2-1-like SH3-like" evidence="1">
    <location>
        <begin position="168"/>
        <end position="219"/>
    </location>
</feature>
<sequence length="225" mass="25797">MVANTLSRRHSLLVILETKLLELYLKDEYFKETYELYATSANGCLYRHDGFLLKDKRLCMPKSSIRKLLTIKSKVNPHGLYTPLPIPTMPWVDLSMDFVLGLPRSKNGRDSILVVMDRFSRMTHFIPCQKVDDACVMTNLFFMEVSKFGTKLLFYTTCHPQTNGQVEERFPNLRKSKLFPRGDGPSKVLTKVNDNASILDMPQTYEGSHTFHVTNLSSYDTSNQG</sequence>
<dbReference type="Proteomes" id="UP000257109">
    <property type="component" value="Unassembled WGS sequence"/>
</dbReference>
<organism evidence="2 3">
    <name type="scientific">Mucuna pruriens</name>
    <name type="common">Velvet bean</name>
    <name type="synonym">Dolichos pruriens</name>
    <dbReference type="NCBI Taxonomy" id="157652"/>
    <lineage>
        <taxon>Eukaryota</taxon>
        <taxon>Viridiplantae</taxon>
        <taxon>Streptophyta</taxon>
        <taxon>Embryophyta</taxon>
        <taxon>Tracheophyta</taxon>
        <taxon>Spermatophyta</taxon>
        <taxon>Magnoliopsida</taxon>
        <taxon>eudicotyledons</taxon>
        <taxon>Gunneridae</taxon>
        <taxon>Pentapetalae</taxon>
        <taxon>rosids</taxon>
        <taxon>fabids</taxon>
        <taxon>Fabales</taxon>
        <taxon>Fabaceae</taxon>
        <taxon>Papilionoideae</taxon>
        <taxon>50 kb inversion clade</taxon>
        <taxon>NPAAA clade</taxon>
        <taxon>indigoferoid/millettioid clade</taxon>
        <taxon>Phaseoleae</taxon>
        <taxon>Mucuna</taxon>
    </lineage>
</organism>
<dbReference type="EMBL" id="QJKJ01007442">
    <property type="protein sequence ID" value="RDX83158.1"/>
    <property type="molecule type" value="Genomic_DNA"/>
</dbReference>
<dbReference type="Gene3D" id="3.30.420.10">
    <property type="entry name" value="Ribonuclease H-like superfamily/Ribonuclease H"/>
    <property type="match status" value="1"/>
</dbReference>
<dbReference type="PANTHER" id="PTHR35046">
    <property type="entry name" value="ZINC KNUCKLE (CCHC-TYPE) FAMILY PROTEIN"/>
    <property type="match status" value="1"/>
</dbReference>
<dbReference type="Pfam" id="PF24626">
    <property type="entry name" value="SH3_Tf2-1"/>
    <property type="match status" value="1"/>
</dbReference>
<dbReference type="OrthoDB" id="1935586at2759"/>
<dbReference type="GO" id="GO:0003676">
    <property type="term" value="F:nucleic acid binding"/>
    <property type="evidence" value="ECO:0007669"/>
    <property type="project" value="InterPro"/>
</dbReference>
<evidence type="ECO:0000313" key="3">
    <source>
        <dbReference type="Proteomes" id="UP000257109"/>
    </source>
</evidence>
<dbReference type="InterPro" id="IPR012337">
    <property type="entry name" value="RNaseH-like_sf"/>
</dbReference>
<accession>A0A371FY33</accession>
<dbReference type="AlphaFoldDB" id="A0A371FY33"/>
<name>A0A371FY33_MUCPR</name>
<dbReference type="InterPro" id="IPR036397">
    <property type="entry name" value="RNaseH_sf"/>
</dbReference>
<proteinExistence type="predicted"/>
<gene>
    <name evidence="2" type="ORF">CR513_35954</name>
</gene>
<keyword evidence="3" id="KW-1185">Reference proteome</keyword>
<protein>
    <recommendedName>
        <fullName evidence="1">Tf2-1-like SH3-like domain-containing protein</fullName>
    </recommendedName>
</protein>
<reference evidence="2" key="1">
    <citation type="submission" date="2018-05" db="EMBL/GenBank/DDBJ databases">
        <title>Draft genome of Mucuna pruriens seed.</title>
        <authorList>
            <person name="Nnadi N.E."/>
            <person name="Vos R."/>
            <person name="Hasami M.H."/>
            <person name="Devisetty U.K."/>
            <person name="Aguiy J.C."/>
        </authorList>
    </citation>
    <scope>NUCLEOTIDE SEQUENCE [LARGE SCALE GENOMIC DNA]</scope>
    <source>
        <strain evidence="2">JCA_2017</strain>
    </source>
</reference>
<comment type="caution">
    <text evidence="2">The sequence shown here is derived from an EMBL/GenBank/DDBJ whole genome shotgun (WGS) entry which is preliminary data.</text>
</comment>
<dbReference type="STRING" id="157652.A0A371FY33"/>
<evidence type="ECO:0000313" key="2">
    <source>
        <dbReference type="EMBL" id="RDX83158.1"/>
    </source>
</evidence>
<feature type="non-terminal residue" evidence="2">
    <location>
        <position position="1"/>
    </location>
</feature>